<evidence type="ECO:0000256" key="3">
    <source>
        <dbReference type="ARBA" id="ARBA00020285"/>
    </source>
</evidence>
<evidence type="ECO:0000256" key="2">
    <source>
        <dbReference type="ARBA" id="ARBA00005776"/>
    </source>
</evidence>
<dbReference type="Gene3D" id="1.10.3210.10">
    <property type="entry name" value="Hypothetical protein af1432"/>
    <property type="match status" value="2"/>
</dbReference>
<evidence type="ECO:0000256" key="1">
    <source>
        <dbReference type="ARBA" id="ARBA00004286"/>
    </source>
</evidence>
<dbReference type="InterPro" id="IPR003607">
    <property type="entry name" value="HD/PDEase_dom"/>
</dbReference>
<dbReference type="PROSITE" id="PS50105">
    <property type="entry name" value="SAM_DOMAIN"/>
    <property type="match status" value="1"/>
</dbReference>
<dbReference type="CDD" id="cd00077">
    <property type="entry name" value="HDc"/>
    <property type="match status" value="1"/>
</dbReference>
<dbReference type="GeneTree" id="ENSGT00390000013867"/>
<dbReference type="InterPro" id="IPR013761">
    <property type="entry name" value="SAM/pointed_sf"/>
</dbReference>
<evidence type="ECO:0000256" key="10">
    <source>
        <dbReference type="ARBA" id="ARBA00023204"/>
    </source>
</evidence>
<feature type="compositionally biased region" description="Basic and acidic residues" evidence="16">
    <location>
        <begin position="1"/>
        <end position="17"/>
    </location>
</feature>
<feature type="region of interest" description="Disordered" evidence="16">
    <location>
        <begin position="1"/>
        <end position="42"/>
    </location>
</feature>
<keyword evidence="5" id="KW-0021">Allosteric enzyme</keyword>
<evidence type="ECO:0000313" key="20">
    <source>
        <dbReference type="Proteomes" id="UP000694387"/>
    </source>
</evidence>
<dbReference type="PROSITE" id="PS51831">
    <property type="entry name" value="HD"/>
    <property type="match status" value="1"/>
</dbReference>
<dbReference type="Pfam" id="PF01966">
    <property type="entry name" value="HD"/>
    <property type="match status" value="1"/>
</dbReference>
<keyword evidence="10" id="KW-0234">DNA repair</keyword>
<evidence type="ECO:0000256" key="4">
    <source>
        <dbReference type="ARBA" id="ARBA00022454"/>
    </source>
</evidence>
<keyword evidence="7" id="KW-0227">DNA damage</keyword>
<comment type="subcellular location">
    <subcellularLocation>
        <location evidence="1">Chromosome</location>
    </subcellularLocation>
</comment>
<comment type="catalytic activity">
    <reaction evidence="15">
        <text>dTTP + H2O = thymidine + triphosphate + H(+)</text>
        <dbReference type="Rhea" id="RHEA:80079"/>
        <dbReference type="ChEBI" id="CHEBI:15377"/>
        <dbReference type="ChEBI" id="CHEBI:15378"/>
        <dbReference type="ChEBI" id="CHEBI:17748"/>
        <dbReference type="ChEBI" id="CHEBI:18036"/>
        <dbReference type="ChEBI" id="CHEBI:37568"/>
    </reaction>
    <physiologicalReaction direction="left-to-right" evidence="15">
        <dbReference type="Rhea" id="RHEA:80080"/>
    </physiologicalReaction>
</comment>
<evidence type="ECO:0000256" key="8">
    <source>
        <dbReference type="ARBA" id="ARBA00023118"/>
    </source>
</evidence>
<dbReference type="GO" id="GO:0005525">
    <property type="term" value="F:GTP binding"/>
    <property type="evidence" value="ECO:0007669"/>
    <property type="project" value="UniProtKB-KW"/>
</dbReference>
<reference evidence="19" key="2">
    <citation type="submission" date="2025-08" db="UniProtKB">
        <authorList>
            <consortium name="Ensembl"/>
        </authorList>
    </citation>
    <scope>IDENTIFICATION</scope>
</reference>
<feature type="domain" description="HD" evidence="18">
    <location>
        <begin position="164"/>
        <end position="289"/>
    </location>
</feature>
<dbReference type="PANTHER" id="PTHR11373:SF4">
    <property type="entry name" value="DEOXYNUCLEOSIDE TRIPHOSPHATE TRIPHOSPHOHYDROLASE SAMHD1"/>
    <property type="match status" value="1"/>
</dbReference>
<evidence type="ECO:0000256" key="13">
    <source>
        <dbReference type="ARBA" id="ARBA00048183"/>
    </source>
</evidence>
<evidence type="ECO:0000256" key="7">
    <source>
        <dbReference type="ARBA" id="ARBA00022763"/>
    </source>
</evidence>
<dbReference type="Pfam" id="PF07647">
    <property type="entry name" value="SAM_2"/>
    <property type="match status" value="1"/>
</dbReference>
<dbReference type="InterPro" id="IPR001660">
    <property type="entry name" value="SAM"/>
</dbReference>
<comment type="catalytic activity">
    <reaction evidence="13">
        <text>a 2'-deoxyribonucleoside 5'-triphosphate + H2O = a 2'-deoxyribonucleoside + triphosphate + H(+)</text>
        <dbReference type="Rhea" id="RHEA:46148"/>
        <dbReference type="ChEBI" id="CHEBI:15377"/>
        <dbReference type="ChEBI" id="CHEBI:15378"/>
        <dbReference type="ChEBI" id="CHEBI:18036"/>
        <dbReference type="ChEBI" id="CHEBI:18274"/>
        <dbReference type="ChEBI" id="CHEBI:61560"/>
    </reaction>
    <physiologicalReaction direction="left-to-right" evidence="13">
        <dbReference type="Rhea" id="RHEA:46149"/>
    </physiologicalReaction>
</comment>
<accession>A0A9L0IUD2</accession>
<keyword evidence="9" id="KW-0547">Nucleotide-binding</keyword>
<dbReference type="Gene3D" id="1.10.150.50">
    <property type="entry name" value="Transcription Factor, Ets-1"/>
    <property type="match status" value="1"/>
</dbReference>
<evidence type="ECO:0000256" key="11">
    <source>
        <dbReference type="ARBA" id="ARBA00047701"/>
    </source>
</evidence>
<reference evidence="19 20" key="1">
    <citation type="journal article" date="2020" name="Nat. Commun.">
        <title>Donkey genomes provide new insights into domestication and selection for coat color.</title>
        <authorList>
            <person name="Wang"/>
            <person name="C."/>
            <person name="Li"/>
            <person name="H."/>
            <person name="Guo"/>
            <person name="Y."/>
            <person name="Huang"/>
            <person name="J."/>
            <person name="Sun"/>
            <person name="Y."/>
            <person name="Min"/>
            <person name="J."/>
            <person name="Wang"/>
            <person name="J."/>
            <person name="Fang"/>
            <person name="X."/>
            <person name="Zhao"/>
            <person name="Z."/>
            <person name="Wang"/>
            <person name="S."/>
            <person name="Zhang"/>
            <person name="Y."/>
            <person name="Liu"/>
            <person name="Q."/>
            <person name="Jiang"/>
            <person name="Q."/>
            <person name="Wang"/>
            <person name="X."/>
            <person name="Guo"/>
            <person name="Y."/>
            <person name="Yang"/>
            <person name="C."/>
            <person name="Wang"/>
            <person name="Y."/>
            <person name="Tian"/>
            <person name="F."/>
            <person name="Zhuang"/>
            <person name="G."/>
            <person name="Fan"/>
            <person name="Y."/>
            <person name="Gao"/>
            <person name="Q."/>
            <person name="Li"/>
            <person name="Y."/>
            <person name="Ju"/>
            <person name="Z."/>
            <person name="Li"/>
            <person name="J."/>
            <person name="Li"/>
            <person name="R."/>
            <person name="Hou"/>
            <person name="M."/>
            <person name="Yang"/>
            <person name="G."/>
            <person name="Liu"/>
            <person name="G."/>
            <person name="Liu"/>
            <person name="W."/>
            <person name="Guo"/>
            <person name="J."/>
            <person name="Pan"/>
            <person name="S."/>
            <person name="Fan"/>
            <person name="G."/>
            <person name="Zhang"/>
            <person name="W."/>
            <person name="Zhang"/>
            <person name="R."/>
            <person name="Yu"/>
            <person name="J."/>
            <person name="Zhang"/>
            <person name="X."/>
            <person name="Yin"/>
            <person name="Q."/>
            <person name="Ji"/>
            <person name="C."/>
            <person name="Jin"/>
            <person name="Y."/>
            <person name="Yue"/>
            <person name="G."/>
            <person name="Liu"/>
            <person name="M."/>
            <person name="Xu"/>
            <person name="J."/>
            <person name="Liu"/>
            <person name="S."/>
            <person name="Jordana"/>
            <person name="J."/>
            <person name="Noce"/>
            <person name="A."/>
            <person name="Amills"/>
            <person name="M."/>
            <person name="Wu"/>
            <person name="D.D."/>
            <person name="Li"/>
            <person name="S."/>
            <person name="Zhou"/>
            <person name="X. and Zhong"/>
            <person name="J."/>
        </authorList>
    </citation>
    <scope>NUCLEOTIDE SEQUENCE [LARGE SCALE GENOMIC DNA]</scope>
</reference>
<dbReference type="FunFam" id="1.10.150.50:FF:000067">
    <property type="entry name" value="SAM and HD domain-containing deoxynucleoside triphosphate triphosphohydrolase 1"/>
    <property type="match status" value="1"/>
</dbReference>
<dbReference type="GO" id="GO:0008832">
    <property type="term" value="F:dGTPase activity"/>
    <property type="evidence" value="ECO:0007669"/>
    <property type="project" value="TreeGrafter"/>
</dbReference>
<dbReference type="Proteomes" id="UP000694387">
    <property type="component" value="Chromosome 15"/>
</dbReference>
<protein>
    <recommendedName>
        <fullName evidence="3">Deoxynucleoside triphosphate triphosphohydrolase SAMHD1</fullName>
    </recommendedName>
</protein>
<dbReference type="GO" id="GO:0005694">
    <property type="term" value="C:chromosome"/>
    <property type="evidence" value="ECO:0007669"/>
    <property type="project" value="UniProtKB-SubCell"/>
</dbReference>
<dbReference type="GO" id="GO:0006260">
    <property type="term" value="P:DNA replication"/>
    <property type="evidence" value="ECO:0007669"/>
    <property type="project" value="UniProtKB-KW"/>
</dbReference>
<comment type="catalytic activity">
    <reaction evidence="12">
        <text>dATP + H2O = 2'-deoxyadenosine + triphosphate + H(+)</text>
        <dbReference type="Rhea" id="RHEA:67648"/>
        <dbReference type="ChEBI" id="CHEBI:15377"/>
        <dbReference type="ChEBI" id="CHEBI:15378"/>
        <dbReference type="ChEBI" id="CHEBI:17256"/>
        <dbReference type="ChEBI" id="CHEBI:18036"/>
        <dbReference type="ChEBI" id="CHEBI:61404"/>
    </reaction>
    <physiologicalReaction direction="left-to-right" evidence="12">
        <dbReference type="Rhea" id="RHEA:67649"/>
    </physiologicalReaction>
</comment>
<dbReference type="Ensembl" id="ENSEAST00005060065.1">
    <property type="protein sequence ID" value="ENSEASP00005040699.1"/>
    <property type="gene ID" value="ENSEASG00005003301.2"/>
</dbReference>
<keyword evidence="9" id="KW-0342">GTP-binding</keyword>
<evidence type="ECO:0000256" key="16">
    <source>
        <dbReference type="SAM" id="MobiDB-lite"/>
    </source>
</evidence>
<evidence type="ECO:0000259" key="17">
    <source>
        <dbReference type="PROSITE" id="PS50105"/>
    </source>
</evidence>
<evidence type="ECO:0000256" key="15">
    <source>
        <dbReference type="ARBA" id="ARBA00049451"/>
    </source>
</evidence>
<feature type="domain" description="SAM" evidence="17">
    <location>
        <begin position="45"/>
        <end position="110"/>
    </location>
</feature>
<dbReference type="GO" id="GO:0005634">
    <property type="term" value="C:nucleus"/>
    <property type="evidence" value="ECO:0007669"/>
    <property type="project" value="TreeGrafter"/>
</dbReference>
<comment type="catalytic activity">
    <reaction evidence="11">
        <text>dCTP + H2O = 2'-deoxycytidine + triphosphate + H(+)</text>
        <dbReference type="Rhea" id="RHEA:80083"/>
        <dbReference type="ChEBI" id="CHEBI:15377"/>
        <dbReference type="ChEBI" id="CHEBI:15378"/>
        <dbReference type="ChEBI" id="CHEBI:15698"/>
        <dbReference type="ChEBI" id="CHEBI:18036"/>
        <dbReference type="ChEBI" id="CHEBI:61481"/>
    </reaction>
    <physiologicalReaction direction="left-to-right" evidence="11">
        <dbReference type="Rhea" id="RHEA:80084"/>
    </physiologicalReaction>
</comment>
<dbReference type="SMART" id="SM00454">
    <property type="entry name" value="SAM"/>
    <property type="match status" value="1"/>
</dbReference>
<dbReference type="FunFam" id="3.30.70.2760:FF:000002">
    <property type="entry name" value="SAM and HD domain-containing deoxynucleoside triphosphate triphosphohydrolase 1"/>
    <property type="match status" value="1"/>
</dbReference>
<dbReference type="InterPro" id="IPR050135">
    <property type="entry name" value="dGTPase-like"/>
</dbReference>
<dbReference type="GO" id="GO:0006281">
    <property type="term" value="P:DNA repair"/>
    <property type="evidence" value="ECO:0007669"/>
    <property type="project" value="UniProtKB-KW"/>
</dbReference>
<dbReference type="SUPFAM" id="SSF47769">
    <property type="entry name" value="SAM/Pointed domain"/>
    <property type="match status" value="1"/>
</dbReference>
<dbReference type="SMART" id="SM00471">
    <property type="entry name" value="HDc"/>
    <property type="match status" value="1"/>
</dbReference>
<gene>
    <name evidence="19" type="primary">SAMHD1</name>
</gene>
<keyword evidence="8" id="KW-0051">Antiviral defense</keyword>
<dbReference type="GO" id="GO:0006203">
    <property type="term" value="P:dGTP catabolic process"/>
    <property type="evidence" value="ECO:0007669"/>
    <property type="project" value="TreeGrafter"/>
</dbReference>
<keyword evidence="4" id="KW-0158">Chromosome</keyword>
<dbReference type="PANTHER" id="PTHR11373">
    <property type="entry name" value="DEOXYNUCLEOSIDE TRIPHOSPHATE TRIPHOSPHOHYDROLASE"/>
    <property type="match status" value="1"/>
</dbReference>
<proteinExistence type="inferred from homology"/>
<dbReference type="CDD" id="cd09508">
    <property type="entry name" value="SAM_HD"/>
    <property type="match status" value="1"/>
</dbReference>
<dbReference type="SUPFAM" id="SSF109604">
    <property type="entry name" value="HD-domain/PDEase-like"/>
    <property type="match status" value="1"/>
</dbReference>
<sequence>MQRADSEQPPKRPRCDGSPRTPPKTPSAAAERSPGPDLTSDHQTWGPEQVCCFLKRSGFGDPGLLERFRENEITGSLLPYLDESLLEELGISSLGERKKLLYFIQRLSQIDLDTMKVINDPIHGHIELHPLLIRIIDTPQFQRLRYIKQLGGGYYVFPGASHNRFEHSLGVGYLAGCLVRALREKQPELQISERDMLCVQIAGLCHDLGHGPFSHMFDGRFIPLARPDMKWTHEEGSVKMFEHLVNSNGLRAVMEHYGLIPEEDICFIKEQIMGPLETPVKEFSEVGNLYDMFHTRNCLHRRAYQHKVGNIIDTMITDAFLQADPYIEITGAEGKKYHISTAIDDMEAFTKLTDNIFLEILYSTDPKLDAARKILKKIEYRNLYKYVGETQPVGQTKIKRESYECLPKEVASAKPKDVLLEAELKAEDFIVDVINMDYGMEDKNPIDHVRFYCKSDPSKAIMITKNQVSQLLPEKFAEQLIRVYCKKTDAKSLFAARQHFVQWCLVRNFTKPQDGDVVAPLITPLKKEWNCTDSAQSPARIREASRLRVRLFPDDS</sequence>
<evidence type="ECO:0000256" key="14">
    <source>
        <dbReference type="ARBA" id="ARBA00049174"/>
    </source>
</evidence>
<evidence type="ECO:0000313" key="19">
    <source>
        <dbReference type="Ensembl" id="ENSEASP00005040699.1"/>
    </source>
</evidence>
<dbReference type="AlphaFoldDB" id="A0A9L0IUD2"/>
<keyword evidence="20" id="KW-1185">Reference proteome</keyword>
<dbReference type="GO" id="GO:0051607">
    <property type="term" value="P:defense response to virus"/>
    <property type="evidence" value="ECO:0007669"/>
    <property type="project" value="UniProtKB-KW"/>
</dbReference>
<comment type="similarity">
    <text evidence="2">Belongs to the SAMHD1 family.</text>
</comment>
<evidence type="ECO:0000256" key="12">
    <source>
        <dbReference type="ARBA" id="ARBA00047812"/>
    </source>
</evidence>
<name>A0A9L0IUD2_EQUAS</name>
<keyword evidence="6" id="KW-0235">DNA replication</keyword>
<evidence type="ECO:0000256" key="6">
    <source>
        <dbReference type="ARBA" id="ARBA00022705"/>
    </source>
</evidence>
<dbReference type="GO" id="GO:0045088">
    <property type="term" value="P:regulation of innate immune response"/>
    <property type="evidence" value="ECO:0007669"/>
    <property type="project" value="TreeGrafter"/>
</dbReference>
<dbReference type="InterPro" id="IPR006674">
    <property type="entry name" value="HD_domain"/>
</dbReference>
<evidence type="ECO:0000256" key="5">
    <source>
        <dbReference type="ARBA" id="ARBA00022533"/>
    </source>
</evidence>
<dbReference type="Gene3D" id="3.30.70.2760">
    <property type="match status" value="1"/>
</dbReference>
<evidence type="ECO:0000256" key="9">
    <source>
        <dbReference type="ARBA" id="ARBA00023134"/>
    </source>
</evidence>
<evidence type="ECO:0000259" key="18">
    <source>
        <dbReference type="PROSITE" id="PS51831"/>
    </source>
</evidence>
<organism evidence="19 20">
    <name type="scientific">Equus asinus</name>
    <name type="common">Donkey</name>
    <name type="synonym">Equus africanus asinus</name>
    <dbReference type="NCBI Taxonomy" id="9793"/>
    <lineage>
        <taxon>Eukaryota</taxon>
        <taxon>Metazoa</taxon>
        <taxon>Chordata</taxon>
        <taxon>Craniata</taxon>
        <taxon>Vertebrata</taxon>
        <taxon>Euteleostomi</taxon>
        <taxon>Mammalia</taxon>
        <taxon>Eutheria</taxon>
        <taxon>Laurasiatheria</taxon>
        <taxon>Perissodactyla</taxon>
        <taxon>Equidae</taxon>
        <taxon>Equus</taxon>
    </lineage>
</organism>
<comment type="catalytic activity">
    <reaction evidence="14">
        <text>dGTP + H2O = 2'-deoxyguanosine + triphosphate + H(+)</text>
        <dbReference type="Rhea" id="RHEA:15193"/>
        <dbReference type="ChEBI" id="CHEBI:15377"/>
        <dbReference type="ChEBI" id="CHEBI:15378"/>
        <dbReference type="ChEBI" id="CHEBI:17172"/>
        <dbReference type="ChEBI" id="CHEBI:18036"/>
        <dbReference type="ChEBI" id="CHEBI:61429"/>
    </reaction>
    <physiologicalReaction direction="left-to-right" evidence="14">
        <dbReference type="Rhea" id="RHEA:15194"/>
    </physiologicalReaction>
</comment>
<reference evidence="19" key="3">
    <citation type="submission" date="2025-09" db="UniProtKB">
        <authorList>
            <consortium name="Ensembl"/>
        </authorList>
    </citation>
    <scope>IDENTIFICATION</scope>
</reference>